<dbReference type="InterPro" id="IPR058240">
    <property type="entry name" value="rSAM_sf"/>
</dbReference>
<keyword evidence="4" id="KW-0408">Iron</keyword>
<dbReference type="InterPro" id="IPR007197">
    <property type="entry name" value="rSAM"/>
</dbReference>
<dbReference type="GO" id="GO:0046872">
    <property type="term" value="F:metal ion binding"/>
    <property type="evidence" value="ECO:0007669"/>
    <property type="project" value="UniProtKB-KW"/>
</dbReference>
<evidence type="ECO:0000313" key="8">
    <source>
        <dbReference type="EMBL" id="HIV98243.1"/>
    </source>
</evidence>
<name>A0A9D1PT39_9SPIO</name>
<evidence type="ECO:0000256" key="1">
    <source>
        <dbReference type="ARBA" id="ARBA00001966"/>
    </source>
</evidence>
<dbReference type="PANTHER" id="PTHR43273">
    <property type="entry name" value="ANAEROBIC SULFATASE-MATURATING ENZYME HOMOLOG ASLB-RELATED"/>
    <property type="match status" value="1"/>
</dbReference>
<evidence type="ECO:0000256" key="2">
    <source>
        <dbReference type="ARBA" id="ARBA00022691"/>
    </source>
</evidence>
<dbReference type="CDD" id="cd01335">
    <property type="entry name" value="Radical_SAM"/>
    <property type="match status" value="1"/>
</dbReference>
<keyword evidence="2" id="KW-0949">S-adenosyl-L-methionine</keyword>
<reference evidence="8" key="2">
    <citation type="submission" date="2021-04" db="EMBL/GenBank/DDBJ databases">
        <authorList>
            <person name="Gilroy R."/>
        </authorList>
    </citation>
    <scope>NUCLEOTIDE SEQUENCE</scope>
    <source>
        <strain evidence="8">Gambia11-129</strain>
    </source>
</reference>
<evidence type="ECO:0000259" key="7">
    <source>
        <dbReference type="Pfam" id="PF04055"/>
    </source>
</evidence>
<dbReference type="SUPFAM" id="SSF102114">
    <property type="entry name" value="Radical SAM enzymes"/>
    <property type="match status" value="1"/>
</dbReference>
<accession>A0A9D1PT39</accession>
<dbReference type="SFLD" id="SFLDG01386">
    <property type="entry name" value="main_SPASM_domain-containing"/>
    <property type="match status" value="1"/>
</dbReference>
<feature type="domain" description="Radical SAM core" evidence="7">
    <location>
        <begin position="15"/>
        <end position="170"/>
    </location>
</feature>
<dbReference type="GO" id="GO:0016491">
    <property type="term" value="F:oxidoreductase activity"/>
    <property type="evidence" value="ECO:0007669"/>
    <property type="project" value="InterPro"/>
</dbReference>
<evidence type="ECO:0000256" key="3">
    <source>
        <dbReference type="ARBA" id="ARBA00022723"/>
    </source>
</evidence>
<dbReference type="InterPro" id="IPR023867">
    <property type="entry name" value="Sulphatase_maturase_rSAM"/>
</dbReference>
<organism evidence="8 9">
    <name type="scientific">Candidatus Ornithospirochaeta avicola</name>
    <dbReference type="NCBI Taxonomy" id="2840896"/>
    <lineage>
        <taxon>Bacteria</taxon>
        <taxon>Pseudomonadati</taxon>
        <taxon>Spirochaetota</taxon>
        <taxon>Spirochaetia</taxon>
        <taxon>Spirochaetales</taxon>
        <taxon>Spirochaetaceae</taxon>
        <taxon>Spirochaetaceae incertae sedis</taxon>
        <taxon>Candidatus Ornithospirochaeta</taxon>
    </lineage>
</organism>
<dbReference type="NCBIfam" id="TIGR04085">
    <property type="entry name" value="rSAM_more_4Fe4S"/>
    <property type="match status" value="1"/>
</dbReference>
<dbReference type="InterPro" id="IPR023885">
    <property type="entry name" value="4Fe4S-binding_SPASM_dom"/>
</dbReference>
<sequence length="383" mass="44768">MAKKDLIQVMIKPVSSSCNMDCAYCFYKDEERNRSEKTCKRISDDVIDALLSRLESSCINAHLMFQGGEPTLASLDFYKSLLEKEKSIAPDVTFYHSFQTNGLLIDDKWASFFHDNNFLVGLSFDGGVRINDIYRLDSDKNETSRRVLKSALILERNQVRFNVLVVVTKEVADNVNYVWQSMISHNFLFQQYIPVLPPLSGEKREYELDWQSYLEFLKKLFDFWFESLKTDYVSIRLFEDMMDTFLGFAPESCELRGKCGKNYVLEADGSVYPCDFYCLDEYCLGSILTSSFSDLDKKRKEIGFCTVNSWKKCNDDKCYMPGCFGGCKRYHDKDGSYFYCQTFRDFTPYMFSRVKPLLDTIRNTFGSSMSFTQYLLEYNRDRR</sequence>
<comment type="similarity">
    <text evidence="6">Belongs to the radical SAM superfamily. Anaerobic sulfatase-maturating enzyme family.</text>
</comment>
<evidence type="ECO:0000256" key="5">
    <source>
        <dbReference type="ARBA" id="ARBA00023014"/>
    </source>
</evidence>
<comment type="cofactor">
    <cofactor evidence="1">
        <name>[4Fe-4S] cluster</name>
        <dbReference type="ChEBI" id="CHEBI:49883"/>
    </cofactor>
</comment>
<gene>
    <name evidence="8" type="ORF">IAB12_00475</name>
</gene>
<keyword evidence="5" id="KW-0411">Iron-sulfur</keyword>
<dbReference type="PANTHER" id="PTHR43273:SF3">
    <property type="entry name" value="ANAEROBIC SULFATASE-MATURATING ENZYME HOMOLOG ASLB-RELATED"/>
    <property type="match status" value="1"/>
</dbReference>
<dbReference type="AlphaFoldDB" id="A0A9D1PT39"/>
<dbReference type="Proteomes" id="UP000823936">
    <property type="component" value="Unassembled WGS sequence"/>
</dbReference>
<dbReference type="InterPro" id="IPR013785">
    <property type="entry name" value="Aldolase_TIM"/>
</dbReference>
<proteinExistence type="inferred from homology"/>
<dbReference type="SFLD" id="SFLDS00029">
    <property type="entry name" value="Radical_SAM"/>
    <property type="match status" value="1"/>
</dbReference>
<protein>
    <submittedName>
        <fullName evidence="8">Radical SAM protein</fullName>
    </submittedName>
</protein>
<comment type="caution">
    <text evidence="8">The sequence shown here is derived from an EMBL/GenBank/DDBJ whole genome shotgun (WGS) entry which is preliminary data.</text>
</comment>
<evidence type="ECO:0000313" key="9">
    <source>
        <dbReference type="Proteomes" id="UP000823936"/>
    </source>
</evidence>
<evidence type="ECO:0000256" key="6">
    <source>
        <dbReference type="ARBA" id="ARBA00023601"/>
    </source>
</evidence>
<keyword evidence="3" id="KW-0479">Metal-binding</keyword>
<dbReference type="Pfam" id="PF04055">
    <property type="entry name" value="Radical_SAM"/>
    <property type="match status" value="1"/>
</dbReference>
<reference evidence="8" key="1">
    <citation type="journal article" date="2021" name="PeerJ">
        <title>Extensive microbial diversity within the chicken gut microbiome revealed by metagenomics and culture.</title>
        <authorList>
            <person name="Gilroy R."/>
            <person name="Ravi A."/>
            <person name="Getino M."/>
            <person name="Pursley I."/>
            <person name="Horton D.L."/>
            <person name="Alikhan N.F."/>
            <person name="Baker D."/>
            <person name="Gharbi K."/>
            <person name="Hall N."/>
            <person name="Watson M."/>
            <person name="Adriaenssens E.M."/>
            <person name="Foster-Nyarko E."/>
            <person name="Jarju S."/>
            <person name="Secka A."/>
            <person name="Antonio M."/>
            <person name="Oren A."/>
            <person name="Chaudhuri R.R."/>
            <person name="La Ragione R."/>
            <person name="Hildebrand F."/>
            <person name="Pallen M.J."/>
        </authorList>
    </citation>
    <scope>NUCLEOTIDE SEQUENCE</scope>
    <source>
        <strain evidence="8">Gambia11-129</strain>
    </source>
</reference>
<dbReference type="GO" id="GO:0051536">
    <property type="term" value="F:iron-sulfur cluster binding"/>
    <property type="evidence" value="ECO:0007669"/>
    <property type="project" value="UniProtKB-KW"/>
</dbReference>
<dbReference type="Gene3D" id="3.20.20.70">
    <property type="entry name" value="Aldolase class I"/>
    <property type="match status" value="1"/>
</dbReference>
<evidence type="ECO:0000256" key="4">
    <source>
        <dbReference type="ARBA" id="ARBA00023004"/>
    </source>
</evidence>
<dbReference type="SFLD" id="SFLDG01067">
    <property type="entry name" value="SPASM/twitch_domain_containing"/>
    <property type="match status" value="1"/>
</dbReference>
<dbReference type="EMBL" id="DXHU01000003">
    <property type="protein sequence ID" value="HIV98243.1"/>
    <property type="molecule type" value="Genomic_DNA"/>
</dbReference>